<dbReference type="InterPro" id="IPR017096">
    <property type="entry name" value="BTB-kelch_protein"/>
</dbReference>
<dbReference type="PANTHER" id="PTHR24412:SF155">
    <property type="entry name" value="KELCH-LIKE PROTEIN 2"/>
    <property type="match status" value="1"/>
</dbReference>
<dbReference type="InterPro" id="IPR011333">
    <property type="entry name" value="SKP1/BTB/POZ_sf"/>
</dbReference>
<dbReference type="Gene3D" id="1.25.40.420">
    <property type="match status" value="1"/>
</dbReference>
<dbReference type="PANTHER" id="PTHR24412">
    <property type="entry name" value="KELCH PROTEIN"/>
    <property type="match status" value="1"/>
</dbReference>
<name>A0A8C5B592_GADMO</name>
<dbReference type="InterPro" id="IPR000210">
    <property type="entry name" value="BTB/POZ_dom"/>
</dbReference>
<keyword evidence="5" id="KW-1185">Reference proteome</keyword>
<dbReference type="SMART" id="SM00612">
    <property type="entry name" value="Kelch"/>
    <property type="match status" value="5"/>
</dbReference>
<evidence type="ECO:0000313" key="4">
    <source>
        <dbReference type="Ensembl" id="ENSGMOP00000041062.1"/>
    </source>
</evidence>
<accession>A0A8C5B592</accession>
<evidence type="ECO:0000259" key="3">
    <source>
        <dbReference type="PROSITE" id="PS50097"/>
    </source>
</evidence>
<dbReference type="AlphaFoldDB" id="A0A8C5B592"/>
<dbReference type="GO" id="GO:0005856">
    <property type="term" value="C:cytoskeleton"/>
    <property type="evidence" value="ECO:0007669"/>
    <property type="project" value="UniProtKB-SubCell"/>
</dbReference>
<dbReference type="GO" id="GO:0003779">
    <property type="term" value="F:actin binding"/>
    <property type="evidence" value="ECO:0007669"/>
    <property type="project" value="UniProtKB-KW"/>
</dbReference>
<dbReference type="SUPFAM" id="SSF117281">
    <property type="entry name" value="Kelch motif"/>
    <property type="match status" value="2"/>
</dbReference>
<dbReference type="Pfam" id="PF00651">
    <property type="entry name" value="BTB"/>
    <property type="match status" value="1"/>
</dbReference>
<feature type="domain" description="BTB" evidence="3">
    <location>
        <begin position="49"/>
        <end position="116"/>
    </location>
</feature>
<dbReference type="InterPro" id="IPR011705">
    <property type="entry name" value="BACK"/>
</dbReference>
<dbReference type="SUPFAM" id="SSF54695">
    <property type="entry name" value="POZ domain"/>
    <property type="match status" value="1"/>
</dbReference>
<organism evidence="4 5">
    <name type="scientific">Gadus morhua</name>
    <name type="common">Atlantic cod</name>
    <dbReference type="NCBI Taxonomy" id="8049"/>
    <lineage>
        <taxon>Eukaryota</taxon>
        <taxon>Metazoa</taxon>
        <taxon>Chordata</taxon>
        <taxon>Craniata</taxon>
        <taxon>Vertebrata</taxon>
        <taxon>Euteleostomi</taxon>
        <taxon>Actinopterygii</taxon>
        <taxon>Neopterygii</taxon>
        <taxon>Teleostei</taxon>
        <taxon>Neoteleostei</taxon>
        <taxon>Acanthomorphata</taxon>
        <taxon>Zeiogadaria</taxon>
        <taxon>Gadariae</taxon>
        <taxon>Gadiformes</taxon>
        <taxon>Gadoidei</taxon>
        <taxon>Gadidae</taxon>
        <taxon>Gadus</taxon>
    </lineage>
</organism>
<evidence type="ECO:0000256" key="1">
    <source>
        <dbReference type="ARBA" id="ARBA00022441"/>
    </source>
</evidence>
<dbReference type="PIRSF" id="PIRSF037037">
    <property type="entry name" value="Kelch-like_protein_gigaxonin"/>
    <property type="match status" value="1"/>
</dbReference>
<dbReference type="Pfam" id="PF01344">
    <property type="entry name" value="Kelch_1"/>
    <property type="match status" value="4"/>
</dbReference>
<keyword evidence="1" id="KW-0880">Kelch repeat</keyword>
<protein>
    <submittedName>
        <fullName evidence="4">Kelch like family member 2</fullName>
    </submittedName>
</protein>
<dbReference type="Ensembl" id="ENSGMOT00000050232.1">
    <property type="protein sequence ID" value="ENSGMOP00000041062.1"/>
    <property type="gene ID" value="ENSGMOG00000001085.2"/>
</dbReference>
<dbReference type="PROSITE" id="PS50097">
    <property type="entry name" value="BTB"/>
    <property type="match status" value="1"/>
</dbReference>
<reference evidence="4" key="1">
    <citation type="submission" date="2025-08" db="UniProtKB">
        <authorList>
            <consortium name="Ensembl"/>
        </authorList>
    </citation>
    <scope>IDENTIFICATION</scope>
</reference>
<dbReference type="SMART" id="SM00875">
    <property type="entry name" value="BACK"/>
    <property type="match status" value="1"/>
</dbReference>
<dbReference type="SMART" id="SM00225">
    <property type="entry name" value="BTB"/>
    <property type="match status" value="1"/>
</dbReference>
<evidence type="ECO:0000256" key="2">
    <source>
        <dbReference type="ARBA" id="ARBA00022737"/>
    </source>
</evidence>
<reference evidence="4" key="2">
    <citation type="submission" date="2025-09" db="UniProtKB">
        <authorList>
            <consortium name="Ensembl"/>
        </authorList>
    </citation>
    <scope>IDENTIFICATION</scope>
</reference>
<dbReference type="GeneTree" id="ENSGT00940000156434"/>
<dbReference type="Proteomes" id="UP000694546">
    <property type="component" value="Chromosome 3"/>
</dbReference>
<gene>
    <name evidence="4" type="primary">KLHL2</name>
    <name evidence="4" type="synonym">klhl2</name>
</gene>
<keyword evidence="2" id="KW-0677">Repeat</keyword>
<dbReference type="Gene3D" id="2.120.10.80">
    <property type="entry name" value="Kelch-type beta propeller"/>
    <property type="match status" value="1"/>
</dbReference>
<dbReference type="InterPro" id="IPR015915">
    <property type="entry name" value="Kelch-typ_b-propeller"/>
</dbReference>
<dbReference type="Gene3D" id="3.30.710.10">
    <property type="entry name" value="Potassium Channel Kv1.1, Chain A"/>
    <property type="match status" value="1"/>
</dbReference>
<evidence type="ECO:0000313" key="5">
    <source>
        <dbReference type="Proteomes" id="UP000694546"/>
    </source>
</evidence>
<dbReference type="Pfam" id="PF07707">
    <property type="entry name" value="BACK"/>
    <property type="match status" value="1"/>
</dbReference>
<proteinExistence type="predicted"/>
<sequence length="584" mass="64234">VPVRGSRLCPHPLDKEDGIEKQGPVTLNPRHMRKAFKVMNELRSQSLLCDVTIVAEDVEITAHRVVLAAGSPYFHAMFTGEMAESRAKRVRIKEMGGWTLGLLIDYIYTAEIQVTEENVQALLPAAGLLQLSEVKKACCDFLSSQLHPSNCLGIRAFADLHACCQLLTQANSYAEQHFPEVVASEEFLNLGMEQVSSLIASDKLTIPTEEKVFEAVIAWVNHDKDVRQEHLAQLMEHVRLPLLSREYLVQRVEEESLVKNSSACKDYLIEAMKYHLLPADQRALMKTARTQMRTPACCPKVMVVVGGQAPKAIRSVECYDFEEQRWYQVAELPTRRCRAGVVYVGGCVYAVGGFNGSLRVRTVDCYDPAADRWTCVSSMQDRRSTLGAAVLSGLLYAVGGFDGSTGKASPSPWMSTTRPLSPRLVRNASNASGGPPHTLSPLFLVRFRDPHMPVSSAGLSTVEAYNSKTDEWFHVLPMSTRRSSVGVGVLKGLLYAVGGHDGPLVRKSCEVFDPATNGWRQVADMNMCRRNAGVCMVNNLLYVVGGDDGSCNLASVEFYNPASDKWTLLAACMSTGRSYAGLCV</sequence>
<dbReference type="InterPro" id="IPR006652">
    <property type="entry name" value="Kelch_1"/>
</dbReference>